<evidence type="ECO:0000259" key="3">
    <source>
        <dbReference type="Pfam" id="PF25166"/>
    </source>
</evidence>
<reference evidence="5" key="1">
    <citation type="submission" date="2016-11" db="EMBL/GenBank/DDBJ databases">
        <authorList>
            <person name="Varghese N."/>
            <person name="Submissions S."/>
        </authorList>
    </citation>
    <scope>NUCLEOTIDE SEQUENCE [LARGE SCALE GENOMIC DNA]</scope>
    <source>
        <strain evidence="5">CGMCC 1.6496</strain>
    </source>
</reference>
<dbReference type="Proteomes" id="UP000184079">
    <property type="component" value="Unassembled WGS sequence"/>
</dbReference>
<feature type="domain" description="Competence protein CoiA nuclease-like" evidence="1">
    <location>
        <begin position="68"/>
        <end position="224"/>
    </location>
</feature>
<dbReference type="InterPro" id="IPR057252">
    <property type="entry name" value="CoiA_C"/>
</dbReference>
<proteinExistence type="predicted"/>
<protein>
    <submittedName>
        <fullName evidence="4">Competence protein CoiA-like family, contains a predicted nuclease domain</fullName>
    </submittedName>
</protein>
<accession>A0A1M5VN19</accession>
<evidence type="ECO:0000313" key="4">
    <source>
        <dbReference type="EMBL" id="SHH76600.1"/>
    </source>
</evidence>
<feature type="domain" description="Competence protein CoiA C-terminal" evidence="3">
    <location>
        <begin position="240"/>
        <end position="374"/>
    </location>
</feature>
<keyword evidence="5" id="KW-1185">Reference proteome</keyword>
<dbReference type="PIRSF" id="PIRSF007487">
    <property type="entry name" value="Competence-induced_CoiA_bac"/>
    <property type="match status" value="1"/>
</dbReference>
<dbReference type="EMBL" id="FQXD01000013">
    <property type="protein sequence ID" value="SHH76600.1"/>
    <property type="molecule type" value="Genomic_DNA"/>
</dbReference>
<evidence type="ECO:0000259" key="2">
    <source>
        <dbReference type="Pfam" id="PF25164"/>
    </source>
</evidence>
<feature type="domain" description="Competence protein CoiA-like N-terminal" evidence="2">
    <location>
        <begin position="17"/>
        <end position="63"/>
    </location>
</feature>
<dbReference type="AlphaFoldDB" id="A0A1M5VN19"/>
<organism evidence="4 5">
    <name type="scientific">Virgibacillus chiguensis</name>
    <dbReference type="NCBI Taxonomy" id="411959"/>
    <lineage>
        <taxon>Bacteria</taxon>
        <taxon>Bacillati</taxon>
        <taxon>Bacillota</taxon>
        <taxon>Bacilli</taxon>
        <taxon>Bacillales</taxon>
        <taxon>Bacillaceae</taxon>
        <taxon>Virgibacillus</taxon>
    </lineage>
</organism>
<dbReference type="RefSeq" id="WP_073010772.1">
    <property type="nucleotide sequence ID" value="NZ_FQXD01000013.1"/>
</dbReference>
<evidence type="ECO:0000313" key="5">
    <source>
        <dbReference type="Proteomes" id="UP000184079"/>
    </source>
</evidence>
<evidence type="ECO:0000259" key="1">
    <source>
        <dbReference type="Pfam" id="PF06054"/>
    </source>
</evidence>
<dbReference type="OrthoDB" id="3784230at2"/>
<name>A0A1M5VN19_9BACI</name>
<gene>
    <name evidence="4" type="ORF">SAMN05421807_11310</name>
</gene>
<sequence length="396" mass="46747">MLQAMDKHGNTITLFTNTYREIVNMKKNAQSFFCPICKGAVFIRSGKKVIPHFAHYSNPNCHAVEEGEGLYHERGKMLLFNWLIKQNLAVELESYIKDIKQRPDLLLHIGKKRIAIEYQCATISRELLKARTEGYRSVGIYPLWILGANQLKRKSAHKLRINTFVQSFIHQFSAQLSPRIFFFCPVANQFIIAHDIYMTSKQLAITTFINSKLNQFSLLNLFDHKLFTSENLYTLWEREKLIFRTKQRHKLSIQQLQWHKWLYSKNVYLHNLPSIIYLPIQSQLFMNKPLWEWQSSFVLEKLALLQTGETINIDSYKRIPKVNTTSEFPLTCNTFNPLYEYMLLLKQLQMFSQQSAITFRKQTDIYFPKTIDEAVIADRHLLHKLKQQKISMFLPK</sequence>
<dbReference type="InterPro" id="IPR057253">
    <property type="entry name" value="CoiA-like_N"/>
</dbReference>
<dbReference type="Pfam" id="PF25166">
    <property type="entry name" value="CoiA_C"/>
    <property type="match status" value="1"/>
</dbReference>
<dbReference type="Pfam" id="PF25164">
    <property type="entry name" value="CoiA_N"/>
    <property type="match status" value="1"/>
</dbReference>
<dbReference type="Pfam" id="PF06054">
    <property type="entry name" value="CoiA_nuc"/>
    <property type="match status" value="1"/>
</dbReference>
<dbReference type="InterPro" id="IPR021176">
    <property type="entry name" value="Competence-induced_CoiA"/>
</dbReference>
<dbReference type="InterPro" id="IPR010330">
    <property type="entry name" value="CoiA_nuc"/>
</dbReference>